<comment type="caution">
    <text evidence="1">The sequence shown here is derived from an EMBL/GenBank/DDBJ whole genome shotgun (WGS) entry which is preliminary data.</text>
</comment>
<reference evidence="1 2" key="1">
    <citation type="submission" date="2019-09" db="EMBL/GenBank/DDBJ databases">
        <title>Flavobacterium sp. nov., isolated from glacier ice.</title>
        <authorList>
            <person name="Liu Q."/>
        </authorList>
    </citation>
    <scope>NUCLEOTIDE SEQUENCE [LARGE SCALE GENOMIC DNA]</scope>
    <source>
        <strain evidence="1 2">NBRC 112527</strain>
    </source>
</reference>
<name>A0A7J5AJE7_9FLAO</name>
<evidence type="ECO:0000313" key="1">
    <source>
        <dbReference type="EMBL" id="KAB1157742.1"/>
    </source>
</evidence>
<evidence type="ECO:0008006" key="3">
    <source>
        <dbReference type="Google" id="ProtNLM"/>
    </source>
</evidence>
<protein>
    <recommendedName>
        <fullName evidence="3">Host attachment protein</fullName>
    </recommendedName>
</protein>
<sequence>MKKQTGVWIDTSKAIIVKLENKQEDIIEVKSDIENSVYHKNMGETGTFSGIRISDNESKFDEKKKHQTASFLNNVIDKIKNDDEIYVFGPASIKTKLRQSIQKDKKLAPKLKLTETAAALTTNQIVAKVKEFYNPKQKQ</sequence>
<dbReference type="SUPFAM" id="SSF53137">
    <property type="entry name" value="Translational machinery components"/>
    <property type="match status" value="1"/>
</dbReference>
<evidence type="ECO:0000313" key="2">
    <source>
        <dbReference type="Proteomes" id="UP000490922"/>
    </source>
</evidence>
<keyword evidence="2" id="KW-1185">Reference proteome</keyword>
<dbReference type="RefSeq" id="WP_151105935.1">
    <property type="nucleotide sequence ID" value="NZ_WAEM01000001.1"/>
</dbReference>
<organism evidence="1 2">
    <name type="scientific">Flavobacterium luteum</name>
    <dbReference type="NCBI Taxonomy" id="2026654"/>
    <lineage>
        <taxon>Bacteria</taxon>
        <taxon>Pseudomonadati</taxon>
        <taxon>Bacteroidota</taxon>
        <taxon>Flavobacteriia</taxon>
        <taxon>Flavobacteriales</taxon>
        <taxon>Flavobacteriaceae</taxon>
        <taxon>Flavobacterium</taxon>
    </lineage>
</organism>
<dbReference type="OrthoDB" id="594984at2"/>
<proteinExistence type="predicted"/>
<gene>
    <name evidence="1" type="ORF">F6464_01260</name>
</gene>
<dbReference type="EMBL" id="WAEM01000001">
    <property type="protein sequence ID" value="KAB1157742.1"/>
    <property type="molecule type" value="Genomic_DNA"/>
</dbReference>
<dbReference type="AlphaFoldDB" id="A0A7J5AJE7"/>
<accession>A0A7J5AJE7</accession>
<dbReference type="Proteomes" id="UP000490922">
    <property type="component" value="Unassembled WGS sequence"/>
</dbReference>